<organism evidence="1 3">
    <name type="scientific">Clostridium ljungdahlii (strain ATCC 55383 / DSM 13528 / PETC)</name>
    <dbReference type="NCBI Taxonomy" id="748727"/>
    <lineage>
        <taxon>Bacteria</taxon>
        <taxon>Bacillati</taxon>
        <taxon>Bacillota</taxon>
        <taxon>Clostridia</taxon>
        <taxon>Eubacteriales</taxon>
        <taxon>Clostridiaceae</taxon>
        <taxon>Clostridium</taxon>
    </lineage>
</organism>
<dbReference type="AlphaFoldDB" id="D8GU87"/>
<dbReference type="PATRIC" id="fig|748727.19.peg.2355"/>
<evidence type="ECO:0000313" key="2">
    <source>
        <dbReference type="EMBL" id="OAA84107.1"/>
    </source>
</evidence>
<protein>
    <submittedName>
        <fullName evidence="1">Uncharacterized protein</fullName>
    </submittedName>
</protein>
<dbReference type="KEGG" id="clj:CLJU_c16860"/>
<sequence>MNLEKLKKQADVEYDKKKKVIELKNTIRELSNDFENELNDYKSRVKDKMNILKENIKQDFIRYFQKEGFTIKQNNHIEYSNTYAEYKGLKIELEINEESFQINCKEEEIYDCYELEQIEDQLDGKKLESWGLYQKYKESPKDIYSIEKLEELVKFLKYENRSYQYMKGNVDEIKFRYKYHNENKYANSMHEILESTFNNDK</sequence>
<dbReference type="EMBL" id="LITS01000029">
    <property type="protein sequence ID" value="OAA84107.1"/>
    <property type="molecule type" value="Genomic_DNA"/>
</dbReference>
<evidence type="ECO:0000313" key="3">
    <source>
        <dbReference type="Proteomes" id="UP000001656"/>
    </source>
</evidence>
<reference evidence="1" key="1">
    <citation type="submission" date="2009-07" db="EMBL/GenBank/DDBJ databases">
        <authorList>
            <person name="Koepke M."/>
            <person name="Hujer S."/>
            <person name="Held C."/>
            <person name="Wiezer A."/>
            <person name="Liesegang H."/>
            <person name="Ehrenreich A."/>
            <person name="Gottschalk G."/>
            <person name="Duerre P."/>
        </authorList>
    </citation>
    <scope>NUCLEOTIDE SEQUENCE</scope>
    <source>
        <strain evidence="1">DSM 13528</strain>
    </source>
</reference>
<name>D8GU87_CLOLD</name>
<dbReference type="EMBL" id="CP001666">
    <property type="protein sequence ID" value="ADK14750.1"/>
    <property type="molecule type" value="Genomic_DNA"/>
</dbReference>
<gene>
    <name evidence="1" type="ordered locus">CLJU_c16860</name>
    <name evidence="2" type="ORF">WX45_01951</name>
</gene>
<dbReference type="STRING" id="748727.CLJU_c16860"/>
<dbReference type="Proteomes" id="UP000077020">
    <property type="component" value="Unassembled WGS sequence"/>
</dbReference>
<evidence type="ECO:0000313" key="4">
    <source>
        <dbReference type="Proteomes" id="UP000077020"/>
    </source>
</evidence>
<evidence type="ECO:0000313" key="1">
    <source>
        <dbReference type="EMBL" id="ADK14750.1"/>
    </source>
</evidence>
<dbReference type="HOGENOM" id="CLU_1358476_0_0_9"/>
<accession>D8GU87</accession>
<reference evidence="1 3" key="2">
    <citation type="journal article" date="2010" name="Proc. Natl. Acad. Sci. U.S.A.">
        <title>Clostridium ljungdahlii represents a microbial production platform based on syngas.</title>
        <authorList>
            <person name="Kopke M."/>
            <person name="Held C."/>
            <person name="Hujer S."/>
            <person name="Liesegang H."/>
            <person name="Wiezer A."/>
            <person name="Wollherr A."/>
            <person name="Ehrenreich A."/>
            <person name="Liebl W."/>
            <person name="Gottschalk G."/>
            <person name="Durre P."/>
        </authorList>
    </citation>
    <scope>NUCLEOTIDE SEQUENCE [LARGE SCALE GENOMIC DNA]</scope>
    <source>
        <strain evidence="3">ATCC 55383 / DSM 13528 / PETC</strain>
        <strain evidence="1">DSM 13528</strain>
    </source>
</reference>
<dbReference type="Proteomes" id="UP000001656">
    <property type="component" value="Chromosome"/>
</dbReference>
<keyword evidence="4" id="KW-1185">Reference proteome</keyword>
<proteinExistence type="predicted"/>
<reference evidence="2 4" key="3">
    <citation type="journal article" date="2016" name="Biotechnol. Bioeng.">
        <title>Traits of selected Clostridium strains for syngas fermentation to ethanol.</title>
        <authorList>
            <person name="Martin M.E."/>
            <person name="Richter H."/>
            <person name="Saha S."/>
            <person name="Angenent L.T."/>
        </authorList>
    </citation>
    <scope>NUCLEOTIDE SEQUENCE [LARGE SCALE GENOMIC DNA]</scope>
    <source>
        <strain evidence="2 4">PETC</strain>
    </source>
</reference>
<dbReference type="RefSeq" id="WP_013238347.1">
    <property type="nucleotide sequence ID" value="NC_014328.1"/>
</dbReference>